<keyword evidence="2" id="KW-1185">Reference proteome</keyword>
<organism evidence="1 2">
    <name type="scientific">Mycobacterium bourgelatii</name>
    <dbReference type="NCBI Taxonomy" id="1273442"/>
    <lineage>
        <taxon>Bacteria</taxon>
        <taxon>Bacillati</taxon>
        <taxon>Actinomycetota</taxon>
        <taxon>Actinomycetes</taxon>
        <taxon>Mycobacteriales</taxon>
        <taxon>Mycobacteriaceae</taxon>
        <taxon>Mycobacterium</taxon>
    </lineage>
</organism>
<proteinExistence type="predicted"/>
<reference evidence="1 2" key="1">
    <citation type="journal article" date="2019" name="Emerg. Microbes Infect.">
        <title>Comprehensive subspecies identification of 175 nontuberculous mycobacteria species based on 7547 genomic profiles.</title>
        <authorList>
            <person name="Matsumoto Y."/>
            <person name="Kinjo T."/>
            <person name="Motooka D."/>
            <person name="Nabeya D."/>
            <person name="Jung N."/>
            <person name="Uechi K."/>
            <person name="Horii T."/>
            <person name="Iida T."/>
            <person name="Fujita J."/>
            <person name="Nakamura S."/>
        </authorList>
    </citation>
    <scope>NUCLEOTIDE SEQUENCE [LARGE SCALE GENOMIC DNA]</scope>
    <source>
        <strain evidence="1 2">JCM 30725</strain>
    </source>
</reference>
<dbReference type="AlphaFoldDB" id="A0A7I9YXL6"/>
<protein>
    <recommendedName>
        <fullName evidence="3">Serine/threonine protein kinase</fullName>
    </recommendedName>
</protein>
<accession>A0A7I9YXL6</accession>
<comment type="caution">
    <text evidence="1">The sequence shown here is derived from an EMBL/GenBank/DDBJ whole genome shotgun (WGS) entry which is preliminary data.</text>
</comment>
<dbReference type="EMBL" id="BLKZ01000002">
    <property type="protein sequence ID" value="GFG93358.1"/>
    <property type="molecule type" value="Genomic_DNA"/>
</dbReference>
<name>A0A7I9YXL6_MYCBU</name>
<dbReference type="Proteomes" id="UP000465360">
    <property type="component" value="Unassembled WGS sequence"/>
</dbReference>
<evidence type="ECO:0000313" key="1">
    <source>
        <dbReference type="EMBL" id="GFG93358.1"/>
    </source>
</evidence>
<evidence type="ECO:0000313" key="2">
    <source>
        <dbReference type="Proteomes" id="UP000465360"/>
    </source>
</evidence>
<sequence>MEGSLERVVCGQSSDPSGPSHAVFLLYATPNDVTRNFAHGAGVAGYSVASSCPGDQASPGTWGDSYRDQTAGLVECGTSAAGKPAVIWTDDDIRRLGIVEGNDIDTLYRWWRGNA</sequence>
<evidence type="ECO:0008006" key="3">
    <source>
        <dbReference type="Google" id="ProtNLM"/>
    </source>
</evidence>
<gene>
    <name evidence="1" type="ORF">MBOU_54000</name>
</gene>